<gene>
    <name evidence="6" type="ORF">CWE23_06130</name>
</gene>
<dbReference type="InterPro" id="IPR050858">
    <property type="entry name" value="Mal-CoA-ACP_Trans/PKS_FabD"/>
</dbReference>
<evidence type="ECO:0000256" key="5">
    <source>
        <dbReference type="SAM" id="MobiDB-lite"/>
    </source>
</evidence>
<keyword evidence="7" id="KW-1185">Reference proteome</keyword>
<name>A0AA94EI37_9GAMM</name>
<dbReference type="PANTHER" id="PTHR42681:SF1">
    <property type="entry name" value="MALONYL-COA-ACYL CARRIER PROTEIN TRANSACYLASE, MITOCHONDRIAL"/>
    <property type="match status" value="1"/>
</dbReference>
<evidence type="ECO:0000256" key="2">
    <source>
        <dbReference type="ARBA" id="ARBA00022679"/>
    </source>
</evidence>
<evidence type="ECO:0000313" key="6">
    <source>
        <dbReference type="EMBL" id="RUO45568.1"/>
    </source>
</evidence>
<organism evidence="6 7">
    <name type="scientific">Idiomarina aquatica</name>
    <dbReference type="NCBI Taxonomy" id="1327752"/>
    <lineage>
        <taxon>Bacteria</taxon>
        <taxon>Pseudomonadati</taxon>
        <taxon>Pseudomonadota</taxon>
        <taxon>Gammaproteobacteria</taxon>
        <taxon>Alteromonadales</taxon>
        <taxon>Idiomarinaceae</taxon>
        <taxon>Idiomarina</taxon>
    </lineage>
</organism>
<dbReference type="PANTHER" id="PTHR42681">
    <property type="entry name" value="MALONYL-COA-ACYL CARRIER PROTEIN TRANSACYLASE, MITOCHONDRIAL"/>
    <property type="match status" value="1"/>
</dbReference>
<sequence length="336" mass="36812">MNNANKPTAIVVCPGRGGYNKPELGSITRKHPLQTQQLQAWDNARKAASAATVSELDQAARFDFKQHLHAENSAALIYAAGYLDFMALERDYEVVAITGNSMGWYTALACAGVWEPTRAMTIVTDMARNTADAKGAQLIFPLVDSNWKPLPAYHQAVQQVLQQHPQELFESIHYGGYILLSGTEHAIQAAAASLPRVDERFPLILPGHAAFHSPLMGEAVNRALAHWPVDEFRQPQRPLIDGRGVIWQPPAVDLGQLRDYTFHHQVAETYDFTRALQVSINEFAPDNIVLLGPGNSLGGATGQTLAAMGWRGINDKDSFTREQEQGRAPVVSLGLA</sequence>
<comment type="caution">
    <text evidence="6">The sequence shown here is derived from an EMBL/GenBank/DDBJ whole genome shotgun (WGS) entry which is preliminary data.</text>
</comment>
<dbReference type="GO" id="GO:0006633">
    <property type="term" value="P:fatty acid biosynthetic process"/>
    <property type="evidence" value="ECO:0007669"/>
    <property type="project" value="TreeGrafter"/>
</dbReference>
<dbReference type="AlphaFoldDB" id="A0AA94EI37"/>
<dbReference type="InterPro" id="IPR016035">
    <property type="entry name" value="Acyl_Trfase/lysoPLipase"/>
</dbReference>
<dbReference type="InterPro" id="IPR001227">
    <property type="entry name" value="Ac_transferase_dom_sf"/>
</dbReference>
<proteinExistence type="predicted"/>
<keyword evidence="3" id="KW-0012">Acyltransferase</keyword>
<dbReference type="Proteomes" id="UP000286680">
    <property type="component" value="Unassembled WGS sequence"/>
</dbReference>
<dbReference type="SUPFAM" id="SSF52151">
    <property type="entry name" value="FabD/lysophospholipase-like"/>
    <property type="match status" value="1"/>
</dbReference>
<evidence type="ECO:0000256" key="3">
    <source>
        <dbReference type="ARBA" id="ARBA00023315"/>
    </source>
</evidence>
<protein>
    <recommendedName>
        <fullName evidence="1">[acyl-carrier-protein] S-malonyltransferase</fullName>
        <ecNumber evidence="1">2.3.1.39</ecNumber>
    </recommendedName>
</protein>
<dbReference type="GO" id="GO:0004314">
    <property type="term" value="F:[acyl-carrier-protein] S-malonyltransferase activity"/>
    <property type="evidence" value="ECO:0007669"/>
    <property type="project" value="UniProtKB-EC"/>
</dbReference>
<dbReference type="EC" id="2.3.1.39" evidence="1"/>
<comment type="catalytic activity">
    <reaction evidence="4">
        <text>holo-[ACP] + malonyl-CoA = malonyl-[ACP] + CoA</text>
        <dbReference type="Rhea" id="RHEA:41792"/>
        <dbReference type="Rhea" id="RHEA-COMP:9623"/>
        <dbReference type="Rhea" id="RHEA-COMP:9685"/>
        <dbReference type="ChEBI" id="CHEBI:57287"/>
        <dbReference type="ChEBI" id="CHEBI:57384"/>
        <dbReference type="ChEBI" id="CHEBI:64479"/>
        <dbReference type="ChEBI" id="CHEBI:78449"/>
        <dbReference type="EC" id="2.3.1.39"/>
    </reaction>
</comment>
<evidence type="ECO:0000256" key="1">
    <source>
        <dbReference type="ARBA" id="ARBA00013258"/>
    </source>
</evidence>
<dbReference type="RefSeq" id="WP_126819753.1">
    <property type="nucleotide sequence ID" value="NZ_PIPS01000001.1"/>
</dbReference>
<reference evidence="7" key="1">
    <citation type="journal article" date="2018" name="Front. Microbiol.">
        <title>Genome-Based Analysis Reveals the Taxonomy and Diversity of the Family Idiomarinaceae.</title>
        <authorList>
            <person name="Liu Y."/>
            <person name="Lai Q."/>
            <person name="Shao Z."/>
        </authorList>
    </citation>
    <scope>NUCLEOTIDE SEQUENCE [LARGE SCALE GENOMIC DNA]</scope>
    <source>
        <strain evidence="7">SN-14</strain>
    </source>
</reference>
<evidence type="ECO:0000256" key="4">
    <source>
        <dbReference type="ARBA" id="ARBA00048462"/>
    </source>
</evidence>
<keyword evidence="2" id="KW-0808">Transferase</keyword>
<feature type="region of interest" description="Disordered" evidence="5">
    <location>
        <begin position="317"/>
        <end position="336"/>
    </location>
</feature>
<evidence type="ECO:0000313" key="7">
    <source>
        <dbReference type="Proteomes" id="UP000286680"/>
    </source>
</evidence>
<accession>A0AA94EI37</accession>
<dbReference type="Gene3D" id="3.40.366.10">
    <property type="entry name" value="Malonyl-Coenzyme A Acyl Carrier Protein, domain 2"/>
    <property type="match status" value="1"/>
</dbReference>
<dbReference type="EMBL" id="PIPS01000001">
    <property type="protein sequence ID" value="RUO45568.1"/>
    <property type="molecule type" value="Genomic_DNA"/>
</dbReference>
<dbReference type="Gene3D" id="3.30.70.250">
    <property type="entry name" value="Malonyl-CoA ACP transacylase, ACP-binding"/>
    <property type="match status" value="1"/>
</dbReference>